<evidence type="ECO:0000256" key="4">
    <source>
        <dbReference type="SAM" id="MobiDB-lite"/>
    </source>
</evidence>
<dbReference type="InterPro" id="IPR011050">
    <property type="entry name" value="Pectin_lyase_fold/virulence"/>
</dbReference>
<comment type="caution">
    <text evidence="6">The sequence shown here is derived from an EMBL/GenBank/DDBJ whole genome shotgun (WGS) entry which is preliminary data.</text>
</comment>
<keyword evidence="2" id="KW-0677">Repeat</keyword>
<dbReference type="NCBIfam" id="TIGR03804">
    <property type="entry name" value="para_beta_helix"/>
    <property type="match status" value="1"/>
</dbReference>
<organism evidence="6 7">
    <name type="scientific">Paenibacillus whitsoniae</name>
    <dbReference type="NCBI Taxonomy" id="2496558"/>
    <lineage>
        <taxon>Bacteria</taxon>
        <taxon>Bacillati</taxon>
        <taxon>Bacillota</taxon>
        <taxon>Bacilli</taxon>
        <taxon>Bacillales</taxon>
        <taxon>Paenibacillaceae</taxon>
        <taxon>Paenibacillus</taxon>
    </lineage>
</organism>
<dbReference type="InterPro" id="IPR006626">
    <property type="entry name" value="PbH1"/>
</dbReference>
<keyword evidence="3" id="KW-0833">Ubl conjugation pathway</keyword>
<dbReference type="InterPro" id="IPR022441">
    <property type="entry name" value="Para_beta_helix_rpt-2"/>
</dbReference>
<proteinExistence type="predicted"/>
<evidence type="ECO:0000256" key="3">
    <source>
        <dbReference type="ARBA" id="ARBA00022786"/>
    </source>
</evidence>
<dbReference type="OrthoDB" id="338827at2"/>
<dbReference type="SUPFAM" id="SSF51126">
    <property type="entry name" value="Pectin lyase-like"/>
    <property type="match status" value="1"/>
</dbReference>
<dbReference type="InterPro" id="IPR051550">
    <property type="entry name" value="SCF-Subunits/Alg-Epimerases"/>
</dbReference>
<dbReference type="PANTHER" id="PTHR22990">
    <property type="entry name" value="F-BOX ONLY PROTEIN"/>
    <property type="match status" value="1"/>
</dbReference>
<dbReference type="RefSeq" id="WP_126140081.1">
    <property type="nucleotide sequence ID" value="NZ_RXHU01000015.1"/>
</dbReference>
<dbReference type="Proteomes" id="UP000276128">
    <property type="component" value="Unassembled WGS sequence"/>
</dbReference>
<evidence type="ECO:0000259" key="5">
    <source>
        <dbReference type="Pfam" id="PF13229"/>
    </source>
</evidence>
<dbReference type="Gene3D" id="2.160.20.10">
    <property type="entry name" value="Single-stranded right-handed beta-helix, Pectin lyase-like"/>
    <property type="match status" value="1"/>
</dbReference>
<dbReference type="SMART" id="SM00710">
    <property type="entry name" value="PbH1"/>
    <property type="match status" value="6"/>
</dbReference>
<feature type="region of interest" description="Disordered" evidence="4">
    <location>
        <begin position="302"/>
        <end position="321"/>
    </location>
</feature>
<dbReference type="EMBL" id="RXHU01000015">
    <property type="protein sequence ID" value="RTE10618.1"/>
    <property type="molecule type" value="Genomic_DNA"/>
</dbReference>
<dbReference type="InterPro" id="IPR039448">
    <property type="entry name" value="Beta_helix"/>
</dbReference>
<dbReference type="Pfam" id="PF13229">
    <property type="entry name" value="Beta_helix"/>
    <property type="match status" value="1"/>
</dbReference>
<gene>
    <name evidence="6" type="ORF">EJQ19_04905</name>
</gene>
<accession>A0A430JHU0</accession>
<protein>
    <recommendedName>
        <fullName evidence="5">Right handed beta helix domain-containing protein</fullName>
    </recommendedName>
</protein>
<comment type="pathway">
    <text evidence="1">Protein modification; protein ubiquitination.</text>
</comment>
<sequence>MPIFPVYPGSPTAIQDAVNAANPGDVILVQKGVYHETVLVPSGKDNLRIVSKEPHAAILDGKFSLAEAFGLEFTAGVEINGFHIKNYVSNGIRLYNGKSHRIMNNTIRHIAGAELPLGLFVLLSTGTLIVRNTIERIGRGSAGTGIQLNSGSSNWIIDNKLQANRSYGIQVLDSNHNAIAENHISRNRGDGILLSGSDNNLLLHNTVGRNRGNGVMSRSTNSLIVDGSTKENLGNGLLFMSNYGFAGFTDLKNNRQSGIKASSDFNDMQENHIDKNGNYGVLIEEPHTANLVFENQFNKNEPRNLKDQGVDNPILQNRFRS</sequence>
<dbReference type="AlphaFoldDB" id="A0A430JHU0"/>
<evidence type="ECO:0000256" key="2">
    <source>
        <dbReference type="ARBA" id="ARBA00022737"/>
    </source>
</evidence>
<evidence type="ECO:0000256" key="1">
    <source>
        <dbReference type="ARBA" id="ARBA00004906"/>
    </source>
</evidence>
<evidence type="ECO:0000313" key="7">
    <source>
        <dbReference type="Proteomes" id="UP000276128"/>
    </source>
</evidence>
<keyword evidence="7" id="KW-1185">Reference proteome</keyword>
<evidence type="ECO:0000313" key="6">
    <source>
        <dbReference type="EMBL" id="RTE10618.1"/>
    </source>
</evidence>
<name>A0A430JHU0_9BACL</name>
<reference evidence="6 7" key="1">
    <citation type="submission" date="2018-12" db="EMBL/GenBank/DDBJ databases">
        <title>Bacillus ochoae sp. nov., Paenibacillus whitsoniae sp. nov., Paenibacillus spiritus sp. nov. Isolated from the Mars Exploration Rover during spacecraft assembly.</title>
        <authorList>
            <person name="Seuylemezian A."/>
            <person name="Vaishampayan P."/>
        </authorList>
    </citation>
    <scope>NUCLEOTIDE SEQUENCE [LARGE SCALE GENOMIC DNA]</scope>
    <source>
        <strain evidence="6 7">MER 54</strain>
    </source>
</reference>
<dbReference type="InterPro" id="IPR012334">
    <property type="entry name" value="Pectin_lyas_fold"/>
</dbReference>
<dbReference type="PANTHER" id="PTHR22990:SF15">
    <property type="entry name" value="F-BOX ONLY PROTEIN 10"/>
    <property type="match status" value="1"/>
</dbReference>
<feature type="domain" description="Right handed beta helix" evidence="5">
    <location>
        <begin position="74"/>
        <end position="228"/>
    </location>
</feature>